<proteinExistence type="predicted"/>
<dbReference type="SUPFAM" id="SSF56672">
    <property type="entry name" value="DNA/RNA polymerases"/>
    <property type="match status" value="1"/>
</dbReference>
<sequence length="847" mass="96904">MIFDLLISASTKAIKDFISFIFSKCRNIYCRFKKWLMDFSEYDAFVAECFETMFEVETFQEEVVDNFIRIEDELAAAEAKLREVHNPYLWGTISEFIFPSRPEDVEVAKLQVYAKEVQMRVFIDDTLDDMEEAVSGTMSESQVEALALTPNQLKARLKKAAKHRRQKEAAKRMTVAMDKVEKIAELSDWTTFEHVEVVDQKHSHPAREEQGEDGKKIIPAKIAKKWIWVRNIKVGEEKRARHFIRAYVMSKNLRLRGDDVSKVTIQRYVEQFCDANDFSLEAKTQLIKVALMMVPVPTKTEIDMAMVVHCPRAEALRHKLECIESQVFLDGLGSDSGFLSPFSLLGLPEIVVHSGAIPRKNSCNINFLTQLTLGLDYQSPSPVLHNALVAVERRVFTVGKGDEIVLPPQATRGIFGKLAYFKNKILQNVGYCKTYSPMELANTYHSNKRAAYTRTVLSLKHSPVNQHDAQVTAFLKMEKHRMGVKAIAPRMIAPRSKRYNVELGRRLKFNEKKFMKAIDHVFGSKTVLSGYDNRGVGKIIASKWKKFQNPVAIGVDASRFDQHCSVEALKFEHSIYNAVFGDAELAQLLNWQLDNKMKMFVEDKILKYNVKGHRCSGDINTAMGNKLLMCAMMHNYFREIEVNAELCNNGDDCVIICERDDESKFSNIYEWFLDYGFNMVCEPSVYKLEELEFCQGKPVFINGHCRMVRKPDSMSKDVHSLLSMQNQEDVKSFMSATAQCGLVLNSGVPVLEAFHRCLYRNSGFKKVSEAFLKRCISYGNDERLGGRRTVRDEPVTLENRLSYWRSFGVDPRTQFIVEEYLDNLVIDTTPRGVKRLTPLLSAIILNA</sequence>
<dbReference type="InterPro" id="IPR002166">
    <property type="entry name" value="RNA_pol_HCV"/>
</dbReference>
<keyword evidence="2 8" id="KW-0696">RNA-directed RNA polymerase</keyword>
<organism evidence="10">
    <name type="scientific">Nectarine stem pitting associated virus</name>
    <dbReference type="NCBI Taxonomy" id="2560614"/>
    <lineage>
        <taxon>Viruses</taxon>
        <taxon>Riboviria</taxon>
        <taxon>Orthornavirae</taxon>
        <taxon>Kitrinoviricota</taxon>
        <taxon>Tolucaviricetes</taxon>
        <taxon>Tolivirales</taxon>
        <taxon>Tombusviridae</taxon>
        <taxon>Regressovirinae</taxon>
        <taxon>Luteovirus</taxon>
        <taxon>Luteovirus nucipersicae</taxon>
    </lineage>
</organism>
<dbReference type="InterPro" id="IPR007094">
    <property type="entry name" value="RNA-dir_pol_PSvirus"/>
</dbReference>
<dbReference type="GO" id="GO:0039694">
    <property type="term" value="P:viral RNA genome replication"/>
    <property type="evidence" value="ECO:0007669"/>
    <property type="project" value="InterPro"/>
</dbReference>
<evidence type="ECO:0000256" key="8">
    <source>
        <dbReference type="RuleBase" id="RU363062"/>
    </source>
</evidence>
<protein>
    <recommendedName>
        <fullName evidence="1 8">RNA-directed RNA polymerase</fullName>
        <ecNumber evidence="1 8">2.7.7.48</ecNumber>
    </recommendedName>
</protein>
<evidence type="ECO:0000256" key="1">
    <source>
        <dbReference type="ARBA" id="ARBA00012494"/>
    </source>
</evidence>
<dbReference type="CDD" id="cd23233">
    <property type="entry name" value="Luteovirus_RdRp"/>
    <property type="match status" value="1"/>
</dbReference>
<name>A0A0U4FQN8_9TOMB</name>
<dbReference type="GO" id="GO:0003723">
    <property type="term" value="F:RNA binding"/>
    <property type="evidence" value="ECO:0007669"/>
    <property type="project" value="InterPro"/>
</dbReference>
<evidence type="ECO:0000256" key="3">
    <source>
        <dbReference type="ARBA" id="ARBA00022679"/>
    </source>
</evidence>
<keyword evidence="4 8" id="KW-0548">Nucleotidyltransferase</keyword>
<evidence type="ECO:0000256" key="4">
    <source>
        <dbReference type="ARBA" id="ARBA00022695"/>
    </source>
</evidence>
<evidence type="ECO:0000313" key="10">
    <source>
        <dbReference type="EMBL" id="ALX72764.1"/>
    </source>
</evidence>
<dbReference type="InterPro" id="IPR013674">
    <property type="entry name" value="Luteo_Rpol_P1-P2"/>
</dbReference>
<keyword evidence="7 8" id="KW-0693">Viral RNA replication</keyword>
<evidence type="ECO:0000259" key="9">
    <source>
        <dbReference type="PROSITE" id="PS50507"/>
    </source>
</evidence>
<comment type="catalytic activity">
    <reaction evidence="8">
        <text>RNA(n) + a ribonucleoside 5'-triphosphate = RNA(n+1) + diphosphate</text>
        <dbReference type="Rhea" id="RHEA:21248"/>
        <dbReference type="Rhea" id="RHEA-COMP:14527"/>
        <dbReference type="Rhea" id="RHEA-COMP:17342"/>
        <dbReference type="ChEBI" id="CHEBI:33019"/>
        <dbReference type="ChEBI" id="CHEBI:61557"/>
        <dbReference type="ChEBI" id="CHEBI:140395"/>
        <dbReference type="EC" id="2.7.7.48"/>
    </reaction>
</comment>
<evidence type="ECO:0000256" key="6">
    <source>
        <dbReference type="ARBA" id="ARBA00022758"/>
    </source>
</evidence>
<keyword evidence="5 8" id="KW-0547">Nucleotide-binding</keyword>
<dbReference type="InterPro" id="IPR043502">
    <property type="entry name" value="DNA/RNA_pol_sf"/>
</dbReference>
<dbReference type="Pfam" id="PF08467">
    <property type="entry name" value="Luteo_P1-P2"/>
    <property type="match status" value="2"/>
</dbReference>
<evidence type="ECO:0000256" key="2">
    <source>
        <dbReference type="ARBA" id="ARBA00022484"/>
    </source>
</evidence>
<dbReference type="PROSITE" id="PS50507">
    <property type="entry name" value="RDRP_SSRNA_POS"/>
    <property type="match status" value="1"/>
</dbReference>
<dbReference type="Gene3D" id="3.30.70.270">
    <property type="match status" value="1"/>
</dbReference>
<dbReference type="EMBL" id="KT273410">
    <property type="protein sequence ID" value="ALX72764.1"/>
    <property type="molecule type" value="Genomic_RNA"/>
</dbReference>
<evidence type="ECO:0000256" key="5">
    <source>
        <dbReference type="ARBA" id="ARBA00022741"/>
    </source>
</evidence>
<keyword evidence="6" id="KW-0688">Ribosomal frameshifting</keyword>
<dbReference type="Pfam" id="PF00998">
    <property type="entry name" value="RdRP_3"/>
    <property type="match status" value="1"/>
</dbReference>
<feature type="domain" description="RdRp catalytic" evidence="9">
    <location>
        <begin position="550"/>
        <end position="665"/>
    </location>
</feature>
<evidence type="ECO:0000256" key="7">
    <source>
        <dbReference type="ARBA" id="ARBA00022953"/>
    </source>
</evidence>
<accession>A0A0U4FQN8</accession>
<keyword evidence="3 8" id="KW-0808">Transferase</keyword>
<dbReference type="GO" id="GO:0000166">
    <property type="term" value="F:nucleotide binding"/>
    <property type="evidence" value="ECO:0007669"/>
    <property type="project" value="UniProtKB-KW"/>
</dbReference>
<gene>
    <name evidence="10" type="ORF">NSPaV_12P42_gp1</name>
</gene>
<dbReference type="GO" id="GO:0075523">
    <property type="term" value="P:viral translational frameshifting"/>
    <property type="evidence" value="ECO:0007669"/>
    <property type="project" value="UniProtKB-KW"/>
</dbReference>
<dbReference type="GO" id="GO:0003968">
    <property type="term" value="F:RNA-directed RNA polymerase activity"/>
    <property type="evidence" value="ECO:0007669"/>
    <property type="project" value="UniProtKB-KW"/>
</dbReference>
<dbReference type="InterPro" id="IPR043128">
    <property type="entry name" value="Rev_trsase/Diguanyl_cyclase"/>
</dbReference>
<reference evidence="10" key="1">
    <citation type="journal article" date="2016" name="Phytopathology">
        <title>High-Throughput Sequencing Identifies Novel Viruses in Nectarine: Insights to the Etiology of Stem-Pitting Disease.</title>
        <authorList>
            <person name="Villamor D.E.V."/>
            <person name="Mekuria T.A."/>
            <person name="Pillai S.S."/>
            <person name="Eastwell K.C."/>
        </authorList>
    </citation>
    <scope>NUCLEOTIDE SEQUENCE</scope>
    <source>
        <strain evidence="10">NSPaV/12P42</strain>
    </source>
</reference>
<dbReference type="EC" id="2.7.7.48" evidence="1 8"/>